<dbReference type="Proteomes" id="UP000070284">
    <property type="component" value="Unassembled WGS sequence"/>
</dbReference>
<dbReference type="EMBL" id="LHXO01000072">
    <property type="protein sequence ID" value="KXA94229.1"/>
    <property type="molecule type" value="Genomic_DNA"/>
</dbReference>
<reference evidence="2 3" key="1">
    <citation type="journal article" date="2016" name="Sci. Rep.">
        <title>Metabolic traits of an uncultured archaeal lineage -MSBL1- from brine pools of the Red Sea.</title>
        <authorList>
            <person name="Mwirichia R."/>
            <person name="Alam I."/>
            <person name="Rashid M."/>
            <person name="Vinu M."/>
            <person name="Ba-Alawi W."/>
            <person name="Anthony Kamau A."/>
            <person name="Kamanda Ngugi D."/>
            <person name="Goker M."/>
            <person name="Klenk H.P."/>
            <person name="Bajic V."/>
            <person name="Stingl U."/>
        </authorList>
    </citation>
    <scope>NUCLEOTIDE SEQUENCE [LARGE SCALE GENOMIC DNA]</scope>
    <source>
        <strain evidence="2">SCGC-AAA259E19</strain>
    </source>
</reference>
<feature type="region of interest" description="Disordered" evidence="1">
    <location>
        <begin position="1"/>
        <end position="34"/>
    </location>
</feature>
<evidence type="ECO:0000256" key="1">
    <source>
        <dbReference type="SAM" id="MobiDB-lite"/>
    </source>
</evidence>
<dbReference type="AlphaFoldDB" id="A0A133UJ38"/>
<proteinExistence type="predicted"/>
<organism evidence="2 3">
    <name type="scientific">candidate division MSBL1 archaeon SCGC-AAA259E19</name>
    <dbReference type="NCBI Taxonomy" id="1698264"/>
    <lineage>
        <taxon>Archaea</taxon>
        <taxon>Methanobacteriati</taxon>
        <taxon>Methanobacteriota</taxon>
        <taxon>candidate division MSBL1</taxon>
    </lineage>
</organism>
<gene>
    <name evidence="2" type="ORF">AKJ65_05010</name>
</gene>
<evidence type="ECO:0000313" key="3">
    <source>
        <dbReference type="Proteomes" id="UP000070284"/>
    </source>
</evidence>
<protein>
    <recommendedName>
        <fullName evidence="4">Transposase</fullName>
    </recommendedName>
</protein>
<comment type="caution">
    <text evidence="2">The sequence shown here is derived from an EMBL/GenBank/DDBJ whole genome shotgun (WGS) entry which is preliminary data.</text>
</comment>
<evidence type="ECO:0000313" key="2">
    <source>
        <dbReference type="EMBL" id="KXA94229.1"/>
    </source>
</evidence>
<keyword evidence="3" id="KW-1185">Reference proteome</keyword>
<feature type="compositionally biased region" description="Basic and acidic residues" evidence="1">
    <location>
        <begin position="1"/>
        <end position="17"/>
    </location>
</feature>
<accession>A0A133UJ38</accession>
<name>A0A133UJ38_9EURY</name>
<sequence>MNSFEKSDEEKADELNKKPRGIQKKPNQTSARWSNYLKVMKGKLGEKLLMLLERSVGNNLN</sequence>
<evidence type="ECO:0008006" key="4">
    <source>
        <dbReference type="Google" id="ProtNLM"/>
    </source>
</evidence>